<dbReference type="AlphaFoldDB" id="A0A8B6FER9"/>
<dbReference type="EC" id="1.13.11.24" evidence="8"/>
<name>A0A8B6FER9_MYTGA</name>
<dbReference type="CDD" id="cd02909">
    <property type="entry name" value="cupin_pirin_N"/>
    <property type="match status" value="1"/>
</dbReference>
<accession>A0A8B6FER9</accession>
<dbReference type="InterPro" id="IPR008778">
    <property type="entry name" value="Pirin_C_dom"/>
</dbReference>
<comment type="similarity">
    <text evidence="2 11">Belongs to the pirin family.</text>
</comment>
<evidence type="ECO:0000256" key="9">
    <source>
        <dbReference type="ARBA" id="ARBA00069068"/>
    </source>
</evidence>
<comment type="catalytic activity">
    <reaction evidence="4">
        <text>quercetin + O2 = 2-(3,4-dihydroxybenzoyloxy)-4,6-dihydroxybenzoate + CO</text>
        <dbReference type="Rhea" id="RHEA:15381"/>
        <dbReference type="ChEBI" id="CHEBI:15379"/>
        <dbReference type="ChEBI" id="CHEBI:17245"/>
        <dbReference type="ChEBI" id="CHEBI:57628"/>
        <dbReference type="ChEBI" id="CHEBI:57694"/>
        <dbReference type="EC" id="1.13.11.24"/>
    </reaction>
</comment>
<evidence type="ECO:0000259" key="12">
    <source>
        <dbReference type="Pfam" id="PF02678"/>
    </source>
</evidence>
<dbReference type="PANTHER" id="PTHR13903:SF8">
    <property type="entry name" value="PIRIN"/>
    <property type="match status" value="1"/>
</dbReference>
<dbReference type="FunFam" id="2.60.120.10:FF:000055">
    <property type="entry name" value="pirin"/>
    <property type="match status" value="1"/>
</dbReference>
<evidence type="ECO:0000313" key="15">
    <source>
        <dbReference type="Proteomes" id="UP000596742"/>
    </source>
</evidence>
<dbReference type="PANTHER" id="PTHR13903">
    <property type="entry name" value="PIRIN-RELATED"/>
    <property type="match status" value="1"/>
</dbReference>
<dbReference type="InterPro" id="IPR014710">
    <property type="entry name" value="RmlC-like_jellyroll"/>
</dbReference>
<dbReference type="OrthoDB" id="198735at2759"/>
<feature type="non-terminal residue" evidence="14">
    <location>
        <position position="366"/>
    </location>
</feature>
<dbReference type="EMBL" id="UYJE01006786">
    <property type="protein sequence ID" value="VDI48986.1"/>
    <property type="molecule type" value="Genomic_DNA"/>
</dbReference>
<dbReference type="InterPro" id="IPR012093">
    <property type="entry name" value="Pirin"/>
</dbReference>
<evidence type="ECO:0000256" key="10">
    <source>
        <dbReference type="ARBA" id="ARBA00077684"/>
    </source>
</evidence>
<protein>
    <recommendedName>
        <fullName evidence="9">Pirin</fullName>
        <ecNumber evidence="8">1.13.11.24</ecNumber>
    </recommendedName>
    <alternativeName>
        <fullName evidence="10">Probable quercetin 2,3-dioxygenase PIR</fullName>
    </alternativeName>
</protein>
<feature type="domain" description="Pirin N-terminal" evidence="12">
    <location>
        <begin position="96"/>
        <end position="191"/>
    </location>
</feature>
<reference evidence="14" key="1">
    <citation type="submission" date="2018-11" db="EMBL/GenBank/DDBJ databases">
        <authorList>
            <person name="Alioto T."/>
            <person name="Alioto T."/>
        </authorList>
    </citation>
    <scope>NUCLEOTIDE SEQUENCE</scope>
</reference>
<comment type="pathway">
    <text evidence="6">Flavonoid metabolism; quercetin degradation.</text>
</comment>
<evidence type="ECO:0000256" key="5">
    <source>
        <dbReference type="ARBA" id="ARBA00054987"/>
    </source>
</evidence>
<dbReference type="GO" id="GO:0005634">
    <property type="term" value="C:nucleus"/>
    <property type="evidence" value="ECO:0007669"/>
    <property type="project" value="UniProtKB-SubCell"/>
</dbReference>
<evidence type="ECO:0000313" key="14">
    <source>
        <dbReference type="EMBL" id="VDI48986.1"/>
    </source>
</evidence>
<dbReference type="Gene3D" id="2.60.120.10">
    <property type="entry name" value="Jelly Rolls"/>
    <property type="match status" value="2"/>
</dbReference>
<evidence type="ECO:0000256" key="11">
    <source>
        <dbReference type="RuleBase" id="RU003457"/>
    </source>
</evidence>
<comment type="subcellular location">
    <subcellularLocation>
        <location evidence="1">Nucleus</location>
    </subcellularLocation>
</comment>
<dbReference type="InterPro" id="IPR003829">
    <property type="entry name" value="Pirin_N_dom"/>
</dbReference>
<keyword evidence="15" id="KW-1185">Reference proteome</keyword>
<dbReference type="Proteomes" id="UP000596742">
    <property type="component" value="Unassembled WGS sequence"/>
</dbReference>
<evidence type="ECO:0000256" key="4">
    <source>
        <dbReference type="ARBA" id="ARBA00050845"/>
    </source>
</evidence>
<dbReference type="InterPro" id="IPR011051">
    <property type="entry name" value="RmlC_Cupin_sf"/>
</dbReference>
<organism evidence="14 15">
    <name type="scientific">Mytilus galloprovincialis</name>
    <name type="common">Mediterranean mussel</name>
    <dbReference type="NCBI Taxonomy" id="29158"/>
    <lineage>
        <taxon>Eukaryota</taxon>
        <taxon>Metazoa</taxon>
        <taxon>Spiralia</taxon>
        <taxon>Lophotrochozoa</taxon>
        <taxon>Mollusca</taxon>
        <taxon>Bivalvia</taxon>
        <taxon>Autobranchia</taxon>
        <taxon>Pteriomorphia</taxon>
        <taxon>Mytilida</taxon>
        <taxon>Mytiloidea</taxon>
        <taxon>Mytilidae</taxon>
        <taxon>Mytilinae</taxon>
        <taxon>Mytilus</taxon>
    </lineage>
</organism>
<feature type="domain" description="Pirin C-terminal" evidence="13">
    <location>
        <begin position="244"/>
        <end position="351"/>
    </location>
</feature>
<dbReference type="CDD" id="cd02247">
    <property type="entry name" value="cupin_pirin_C"/>
    <property type="match status" value="1"/>
</dbReference>
<dbReference type="GO" id="GO:0008127">
    <property type="term" value="F:quercetin 2,3-dioxygenase activity"/>
    <property type="evidence" value="ECO:0007669"/>
    <property type="project" value="UniProtKB-EC"/>
</dbReference>
<keyword evidence="3" id="KW-0539">Nucleus</keyword>
<evidence type="ECO:0000259" key="13">
    <source>
        <dbReference type="Pfam" id="PF05726"/>
    </source>
</evidence>
<dbReference type="Pfam" id="PF05726">
    <property type="entry name" value="Pirin_C"/>
    <property type="match status" value="1"/>
</dbReference>
<evidence type="ECO:0000256" key="6">
    <source>
        <dbReference type="ARBA" id="ARBA00060642"/>
    </source>
</evidence>
<comment type="function">
    <text evidence="5">Transcriptional coregulator of NF-kappa-B which facilitates binding of NF-kappa-B proteins to target kappa-B genes in a redox-state-dependent manner. May be required for efficient terminal myeloid maturation of hematopoietic cells. Has quercetin 2,3-dioxygenase activity (in vitro).</text>
</comment>
<evidence type="ECO:0000256" key="1">
    <source>
        <dbReference type="ARBA" id="ARBA00004123"/>
    </source>
</evidence>
<evidence type="ECO:0000256" key="3">
    <source>
        <dbReference type="ARBA" id="ARBA00023242"/>
    </source>
</evidence>
<comment type="caution">
    <text evidence="14">The sequence shown here is derived from an EMBL/GenBank/DDBJ whole genome shotgun (WGS) entry which is preliminary data.</text>
</comment>
<proteinExistence type="inferred from homology"/>
<dbReference type="SUPFAM" id="SSF51182">
    <property type="entry name" value="RmlC-like cupins"/>
    <property type="match status" value="1"/>
</dbReference>
<evidence type="ECO:0000256" key="2">
    <source>
        <dbReference type="ARBA" id="ARBA00008416"/>
    </source>
</evidence>
<evidence type="ECO:0000256" key="8">
    <source>
        <dbReference type="ARBA" id="ARBA00066677"/>
    </source>
</evidence>
<gene>
    <name evidence="14" type="ORF">MGAL_10B002590</name>
</gene>
<evidence type="ECO:0000256" key="7">
    <source>
        <dbReference type="ARBA" id="ARBA00064668"/>
    </source>
</evidence>
<comment type="subunit">
    <text evidence="7">May interact with NF1/CTF1. Interacts with BCL3. Identified in a complex comprised of PIR, BLC3, NFKB1 and target DNA.</text>
</comment>
<sequence length="366" mass="41074">FSVSLKHDKQIVLMYRRISWFHFTQKFVRFSSSIPFLGLCGPMICSNARDGKLVLERMSFYGRHAGYIRLSSHNNMPSRKVKQAIQNKEQDEGVGAKVRRSVGSNQLRNFDPFLLLDDFSVKAPAGFPDHPHRGFETVTYVLEGGVTHEDFCGHKGTIHPGDLQWMTAGRGIVHCEMPHGTEQAHGLQLWVNLASKDKMTAPAYQELLDKDIPKTKQNGVHVKVIAGESLGIKSPVYTRTPTMYLDFQLDQGAALNQPIPQGWNSFIYTLSGKATFGEGSAAKQHEAHNTLVLDQNGDGIRVENKSPELCRFVLIGGKPLGEPVKQHGPFVMNTPEEIQQAMFDYQMGKNGFENASRWESDYVKQR</sequence>
<dbReference type="Pfam" id="PF02678">
    <property type="entry name" value="Pirin"/>
    <property type="match status" value="1"/>
</dbReference>